<dbReference type="RefSeq" id="WP_254099686.1">
    <property type="nucleotide sequence ID" value="NZ_JANATA010000007.1"/>
</dbReference>
<evidence type="ECO:0000313" key="6">
    <source>
        <dbReference type="Proteomes" id="UP001165413"/>
    </source>
</evidence>
<evidence type="ECO:0000259" key="3">
    <source>
        <dbReference type="PROSITE" id="PS50110"/>
    </source>
</evidence>
<dbReference type="InterPro" id="IPR000160">
    <property type="entry name" value="GGDEF_dom"/>
</dbReference>
<sequence length="326" mass="36606">MQAPFSPTNFVNNKLRVLFVDDNPLDLQVMLANLSDEFEVIFSLSATEAIFFAQQMPQPDIILLDIFMPDIDGFQLSQKLKTNPSTKHIPLIFISSSTSTRIKTRAFNLGGVDFINKPVDPVELALRIKLHTKLNRQSQEIENLPALHPVTNLYNNNYYIDEFYKEWMNCKRFDYPLTLMHCAIDHFAELIELHGNYFKQTAALAVANVLRRIGNRPGDIVAHIDDGYFAIVLSDSHLSYSAGIAKEIIASLTEVDVWLEPNGSSTHITISIGIAAIYPDDNSDYSLLHKNAEQALAFAQSLGGNMWSTYNDIADESGQRAIHELG</sequence>
<gene>
    <name evidence="5" type="ORF">NLF92_05615</name>
</gene>
<protein>
    <submittedName>
        <fullName evidence="5">Diguanylate cyclase</fullName>
        <ecNumber evidence="5">2.7.7.65</ecNumber>
    </submittedName>
</protein>
<dbReference type="InterPro" id="IPR050595">
    <property type="entry name" value="Bact_response_regulator"/>
</dbReference>
<comment type="caution">
    <text evidence="5">The sequence shown here is derived from an EMBL/GenBank/DDBJ whole genome shotgun (WGS) entry which is preliminary data.</text>
</comment>
<proteinExistence type="predicted"/>
<dbReference type="NCBIfam" id="TIGR00254">
    <property type="entry name" value="GGDEF"/>
    <property type="match status" value="1"/>
</dbReference>
<dbReference type="SUPFAM" id="SSF55073">
    <property type="entry name" value="Nucleotide cyclase"/>
    <property type="match status" value="1"/>
</dbReference>
<dbReference type="CDD" id="cd01949">
    <property type="entry name" value="GGDEF"/>
    <property type="match status" value="1"/>
</dbReference>
<organism evidence="5 6">
    <name type="scientific">Opacimonas viscosa</name>
    <dbReference type="NCBI Taxonomy" id="2961944"/>
    <lineage>
        <taxon>Bacteria</taxon>
        <taxon>Pseudomonadati</taxon>
        <taxon>Pseudomonadota</taxon>
        <taxon>Gammaproteobacteria</taxon>
        <taxon>Alteromonadales</taxon>
        <taxon>Alteromonadaceae</taxon>
        <taxon>Opacimonas</taxon>
    </lineage>
</organism>
<name>A0AA41WXY9_9ALTE</name>
<dbReference type="Pfam" id="PF00072">
    <property type="entry name" value="Response_reg"/>
    <property type="match status" value="1"/>
</dbReference>
<dbReference type="InterPro" id="IPR043128">
    <property type="entry name" value="Rev_trsase/Diguanyl_cyclase"/>
</dbReference>
<dbReference type="SMART" id="SM00448">
    <property type="entry name" value="REC"/>
    <property type="match status" value="1"/>
</dbReference>
<evidence type="ECO:0000256" key="1">
    <source>
        <dbReference type="ARBA" id="ARBA00022553"/>
    </source>
</evidence>
<keyword evidence="6" id="KW-1185">Reference proteome</keyword>
<dbReference type="SMART" id="SM00267">
    <property type="entry name" value="GGDEF"/>
    <property type="match status" value="1"/>
</dbReference>
<evidence type="ECO:0000256" key="2">
    <source>
        <dbReference type="PROSITE-ProRule" id="PRU00169"/>
    </source>
</evidence>
<dbReference type="SUPFAM" id="SSF52172">
    <property type="entry name" value="CheY-like"/>
    <property type="match status" value="1"/>
</dbReference>
<dbReference type="InterPro" id="IPR011006">
    <property type="entry name" value="CheY-like_superfamily"/>
</dbReference>
<dbReference type="AlphaFoldDB" id="A0AA41WXY9"/>
<dbReference type="Gene3D" id="3.40.50.2300">
    <property type="match status" value="1"/>
</dbReference>
<dbReference type="PANTHER" id="PTHR44591:SF3">
    <property type="entry name" value="RESPONSE REGULATORY DOMAIN-CONTAINING PROTEIN"/>
    <property type="match status" value="1"/>
</dbReference>
<keyword evidence="1 2" id="KW-0597">Phosphoprotein</keyword>
<evidence type="ECO:0000313" key="5">
    <source>
        <dbReference type="EMBL" id="MCP3428420.1"/>
    </source>
</evidence>
<keyword evidence="5" id="KW-0808">Transferase</keyword>
<dbReference type="EC" id="2.7.7.65" evidence="5"/>
<feature type="domain" description="GGDEF" evidence="4">
    <location>
        <begin position="175"/>
        <end position="312"/>
    </location>
</feature>
<dbReference type="PROSITE" id="PS50110">
    <property type="entry name" value="RESPONSE_REGULATORY"/>
    <property type="match status" value="1"/>
</dbReference>
<dbReference type="GO" id="GO:0000160">
    <property type="term" value="P:phosphorelay signal transduction system"/>
    <property type="evidence" value="ECO:0007669"/>
    <property type="project" value="InterPro"/>
</dbReference>
<dbReference type="InterPro" id="IPR001789">
    <property type="entry name" value="Sig_transdc_resp-reg_receiver"/>
</dbReference>
<accession>A0AA41WXY9</accession>
<evidence type="ECO:0000259" key="4">
    <source>
        <dbReference type="PROSITE" id="PS50887"/>
    </source>
</evidence>
<reference evidence="5" key="1">
    <citation type="submission" date="2022-07" db="EMBL/GenBank/DDBJ databases">
        <title>Characterization of the Novel Bacterium Alteromonas immobilis LMIT006 and Alteromonas gregis LMIT007.</title>
        <authorList>
            <person name="Lin X."/>
        </authorList>
    </citation>
    <scope>NUCLEOTIDE SEQUENCE</scope>
    <source>
        <strain evidence="5">LMIT007</strain>
    </source>
</reference>
<dbReference type="PROSITE" id="PS50887">
    <property type="entry name" value="GGDEF"/>
    <property type="match status" value="1"/>
</dbReference>
<feature type="modified residue" description="4-aspartylphosphate" evidence="2">
    <location>
        <position position="65"/>
    </location>
</feature>
<dbReference type="GO" id="GO:0052621">
    <property type="term" value="F:diguanylate cyclase activity"/>
    <property type="evidence" value="ECO:0007669"/>
    <property type="project" value="UniProtKB-EC"/>
</dbReference>
<feature type="domain" description="Response regulatory" evidence="3">
    <location>
        <begin position="16"/>
        <end position="132"/>
    </location>
</feature>
<dbReference type="Proteomes" id="UP001165413">
    <property type="component" value="Unassembled WGS sequence"/>
</dbReference>
<dbReference type="PANTHER" id="PTHR44591">
    <property type="entry name" value="STRESS RESPONSE REGULATOR PROTEIN 1"/>
    <property type="match status" value="1"/>
</dbReference>
<dbReference type="Gene3D" id="3.30.70.270">
    <property type="match status" value="1"/>
</dbReference>
<dbReference type="InterPro" id="IPR029787">
    <property type="entry name" value="Nucleotide_cyclase"/>
</dbReference>
<dbReference type="Pfam" id="PF00990">
    <property type="entry name" value="GGDEF"/>
    <property type="match status" value="1"/>
</dbReference>
<dbReference type="EMBL" id="JANATA010000007">
    <property type="protein sequence ID" value="MCP3428420.1"/>
    <property type="molecule type" value="Genomic_DNA"/>
</dbReference>
<keyword evidence="5" id="KW-0548">Nucleotidyltransferase</keyword>